<dbReference type="Proteomes" id="UP000249829">
    <property type="component" value="Unassembled WGS sequence"/>
</dbReference>
<reference evidence="2 3" key="1">
    <citation type="submission" date="2018-02" db="EMBL/GenBank/DDBJ databases">
        <title>The genomes of Aspergillus section Nigri reveals drivers in fungal speciation.</title>
        <authorList>
            <consortium name="DOE Joint Genome Institute"/>
            <person name="Vesth T.C."/>
            <person name="Nybo J."/>
            <person name="Theobald S."/>
            <person name="Brandl J."/>
            <person name="Frisvad J.C."/>
            <person name="Nielsen K.F."/>
            <person name="Lyhne E.K."/>
            <person name="Kogle M.E."/>
            <person name="Kuo A."/>
            <person name="Riley R."/>
            <person name="Clum A."/>
            <person name="Nolan M."/>
            <person name="Lipzen A."/>
            <person name="Salamov A."/>
            <person name="Henrissat B."/>
            <person name="Wiebenga A."/>
            <person name="De vries R.P."/>
            <person name="Grigoriev I.V."/>
            <person name="Mortensen U.H."/>
            <person name="Andersen M.R."/>
            <person name="Baker S.E."/>
        </authorList>
    </citation>
    <scope>NUCLEOTIDE SEQUENCE [LARGE SCALE GENOMIC DNA]</scope>
    <source>
        <strain evidence="2 3">CBS 115571</strain>
    </source>
</reference>
<feature type="non-terminal residue" evidence="2">
    <location>
        <position position="1"/>
    </location>
</feature>
<dbReference type="AlphaFoldDB" id="A0A2V5H213"/>
<gene>
    <name evidence="2" type="ORF">BO99DRAFT_403854</name>
</gene>
<evidence type="ECO:0000313" key="2">
    <source>
        <dbReference type="EMBL" id="PYI17938.1"/>
    </source>
</evidence>
<sequence length="68" mass="7552">MDQRPRYSDLLSKNRAACDATEDQFHLYTQSLTALTPVIAKRKTTACPNRPTTSPTNDDPIIHGPSHS</sequence>
<accession>A0A2V5H213</accession>
<feature type="compositionally biased region" description="Polar residues" evidence="1">
    <location>
        <begin position="46"/>
        <end position="57"/>
    </location>
</feature>
<organism evidence="2 3">
    <name type="scientific">Aspergillus violaceofuscus (strain CBS 115571)</name>
    <dbReference type="NCBI Taxonomy" id="1450538"/>
    <lineage>
        <taxon>Eukaryota</taxon>
        <taxon>Fungi</taxon>
        <taxon>Dikarya</taxon>
        <taxon>Ascomycota</taxon>
        <taxon>Pezizomycotina</taxon>
        <taxon>Eurotiomycetes</taxon>
        <taxon>Eurotiomycetidae</taxon>
        <taxon>Eurotiales</taxon>
        <taxon>Aspergillaceae</taxon>
        <taxon>Aspergillus</taxon>
    </lineage>
</organism>
<name>A0A2V5H213_ASPV1</name>
<evidence type="ECO:0000256" key="1">
    <source>
        <dbReference type="SAM" id="MobiDB-lite"/>
    </source>
</evidence>
<protein>
    <submittedName>
        <fullName evidence="2">Uncharacterized protein</fullName>
    </submittedName>
</protein>
<dbReference type="EMBL" id="KZ825149">
    <property type="protein sequence ID" value="PYI17938.1"/>
    <property type="molecule type" value="Genomic_DNA"/>
</dbReference>
<evidence type="ECO:0000313" key="3">
    <source>
        <dbReference type="Proteomes" id="UP000249829"/>
    </source>
</evidence>
<keyword evidence="3" id="KW-1185">Reference proteome</keyword>
<feature type="region of interest" description="Disordered" evidence="1">
    <location>
        <begin position="43"/>
        <end position="68"/>
    </location>
</feature>
<proteinExistence type="predicted"/>